<evidence type="ECO:0000313" key="2">
    <source>
        <dbReference type="EMBL" id="GIY94174.1"/>
    </source>
</evidence>
<sequence length="90" mass="10339">MACFGHQDKWEGDLQKEGDMTFLMFPTELFASVYFVLFRPECIMDGKERNLSPGMNGYSFINRNCRLQYSSGGKLTGNFRLQIRLENGLA</sequence>
<evidence type="ECO:0000313" key="3">
    <source>
        <dbReference type="Proteomes" id="UP001054945"/>
    </source>
</evidence>
<keyword evidence="1" id="KW-0812">Transmembrane</keyword>
<evidence type="ECO:0000256" key="1">
    <source>
        <dbReference type="SAM" id="Phobius"/>
    </source>
</evidence>
<comment type="caution">
    <text evidence="2">The sequence shown here is derived from an EMBL/GenBank/DDBJ whole genome shotgun (WGS) entry which is preliminary data.</text>
</comment>
<keyword evidence="3" id="KW-1185">Reference proteome</keyword>
<proteinExistence type="predicted"/>
<feature type="transmembrane region" description="Helical" evidence="1">
    <location>
        <begin position="20"/>
        <end position="38"/>
    </location>
</feature>
<accession>A0AAV4XK36</accession>
<dbReference type="AlphaFoldDB" id="A0AAV4XK36"/>
<name>A0AAV4XK36_CAEEX</name>
<gene>
    <name evidence="2" type="ORF">CEXT_440081</name>
</gene>
<organism evidence="2 3">
    <name type="scientific">Caerostris extrusa</name>
    <name type="common">Bark spider</name>
    <name type="synonym">Caerostris bankana</name>
    <dbReference type="NCBI Taxonomy" id="172846"/>
    <lineage>
        <taxon>Eukaryota</taxon>
        <taxon>Metazoa</taxon>
        <taxon>Ecdysozoa</taxon>
        <taxon>Arthropoda</taxon>
        <taxon>Chelicerata</taxon>
        <taxon>Arachnida</taxon>
        <taxon>Araneae</taxon>
        <taxon>Araneomorphae</taxon>
        <taxon>Entelegynae</taxon>
        <taxon>Araneoidea</taxon>
        <taxon>Araneidae</taxon>
        <taxon>Caerostris</taxon>
    </lineage>
</organism>
<keyword evidence="1" id="KW-0472">Membrane</keyword>
<keyword evidence="1" id="KW-1133">Transmembrane helix</keyword>
<dbReference type="EMBL" id="BPLR01017754">
    <property type="protein sequence ID" value="GIY94174.1"/>
    <property type="molecule type" value="Genomic_DNA"/>
</dbReference>
<reference evidence="2 3" key="1">
    <citation type="submission" date="2021-06" db="EMBL/GenBank/DDBJ databases">
        <title>Caerostris extrusa draft genome.</title>
        <authorList>
            <person name="Kono N."/>
            <person name="Arakawa K."/>
        </authorList>
    </citation>
    <scope>NUCLEOTIDE SEQUENCE [LARGE SCALE GENOMIC DNA]</scope>
</reference>
<dbReference type="Proteomes" id="UP001054945">
    <property type="component" value="Unassembled WGS sequence"/>
</dbReference>
<protein>
    <submittedName>
        <fullName evidence="2">Uncharacterized protein</fullName>
    </submittedName>
</protein>